<keyword evidence="10 17" id="KW-0408">Iron</keyword>
<keyword evidence="9 17" id="KW-1133">Transmembrane helix</keyword>
<dbReference type="GO" id="GO:0005525">
    <property type="term" value="F:GTP binding"/>
    <property type="evidence" value="ECO:0007669"/>
    <property type="project" value="UniProtKB-KW"/>
</dbReference>
<organism evidence="19 20">
    <name type="scientific">Inconstantimicrobium porci</name>
    <dbReference type="NCBI Taxonomy" id="2652291"/>
    <lineage>
        <taxon>Bacteria</taxon>
        <taxon>Bacillati</taxon>
        <taxon>Bacillota</taxon>
        <taxon>Clostridia</taxon>
        <taxon>Eubacteriales</taxon>
        <taxon>Clostridiaceae</taxon>
        <taxon>Inconstantimicrobium</taxon>
    </lineage>
</organism>
<keyword evidence="16" id="KW-0479">Metal-binding</keyword>
<dbReference type="GO" id="GO:0005886">
    <property type="term" value="C:plasma membrane"/>
    <property type="evidence" value="ECO:0007669"/>
    <property type="project" value="UniProtKB-SubCell"/>
</dbReference>
<dbReference type="NCBIfam" id="TIGR00437">
    <property type="entry name" value="feoB"/>
    <property type="match status" value="1"/>
</dbReference>
<keyword evidence="4" id="KW-1003">Cell membrane</keyword>
<evidence type="ECO:0000256" key="13">
    <source>
        <dbReference type="ARBA" id="ARBA00023136"/>
    </source>
</evidence>
<evidence type="ECO:0000313" key="19">
    <source>
        <dbReference type="EMBL" id="MSR92707.1"/>
    </source>
</evidence>
<evidence type="ECO:0000256" key="6">
    <source>
        <dbReference type="ARBA" id="ARBA00022519"/>
    </source>
</evidence>
<comment type="similarity">
    <text evidence="17">Belongs to the TRAFAC class TrmE-Era-EngA-EngB-Septin-like GTPase superfamily. FeoB GTPase (TC 9.A.8) family.</text>
</comment>
<dbReference type="InterPro" id="IPR030389">
    <property type="entry name" value="G_FEOB_dom"/>
</dbReference>
<evidence type="ECO:0000256" key="3">
    <source>
        <dbReference type="ARBA" id="ARBA00022448"/>
    </source>
</evidence>
<dbReference type="Gene3D" id="3.40.50.300">
    <property type="entry name" value="P-loop containing nucleotide triphosphate hydrolases"/>
    <property type="match status" value="1"/>
</dbReference>
<dbReference type="FunFam" id="3.40.50.300:FF:000426">
    <property type="entry name" value="Ferrous iron transport protein B"/>
    <property type="match status" value="1"/>
</dbReference>
<dbReference type="InterPro" id="IPR027417">
    <property type="entry name" value="P-loop_NTPase"/>
</dbReference>
<keyword evidence="16" id="KW-0460">Magnesium</keyword>
<evidence type="ECO:0000256" key="5">
    <source>
        <dbReference type="ARBA" id="ARBA00022496"/>
    </source>
</evidence>
<dbReference type="Pfam" id="PF07670">
    <property type="entry name" value="Gate"/>
    <property type="match status" value="2"/>
</dbReference>
<dbReference type="Gene3D" id="1.10.287.1770">
    <property type="match status" value="1"/>
</dbReference>
<keyword evidence="20" id="KW-1185">Reference proteome</keyword>
<sequence length="711" mass="77812">MSIKIGLAGNPNCGKTTMFNALTGSNQYVGNWPGVTVEKKSGKVKWSKEIEIVDLPGVYSLSPYTMEEVVTRNFILDDHPDAIINIIDASNIERNLYLTTQVLELGVPTVIALNMMDVIRKNGTTINKNKLSEILGCPVVETSALKGEGIKELIEEAKHCALSRKKQNFKLPMENAENTLKHIESIVDREIQHSDVNPRYIAVKLFERDENISEKFRVPESVKNEIETLIKCCEDENEDDSESIITGDRYEFISASVSKFLKKPKNKNITTSDKIDKIITNKILALPIFALIMFGVYFLSMKVVGGPVTDWVNDSFFGDFVEGNLRGWLEAMSVAPWMVGLLVDGIIHGVGSVLGFVPQIMCLFLLMGILEDCGYMARIAFIMDRIFRKFGLSGKSFIPMLISSGCGVPGIMATRTMENDRDRKMTIMLTTFIPCQAKLPMIGIIAGAVLGGSTFVATGAYFFAIFMVVFCGIILKKTKLFAGEPAPFVMELPQYHMPGAKNVLLHMWDRALAFIKKAGTIIFASCIVIWFLQSFDFSLTMVDEDKSILAAIGNVIAPIFAPLGFGNWQSSVTTITGIVAKENLVSTFGVLLGMDAEVGDPSLSAKVVSMFTTNGALAFVVFNMLCAPCFAAIGAIRREMGSAKWTWIAIGFQTITAYLAALVVNQVVGAALGTESVMGAVLSILILIAVITAAVMSGKRVTDREVQRAEA</sequence>
<keyword evidence="3 17" id="KW-0813">Transport</keyword>
<feature type="binding site" evidence="16">
    <location>
        <position position="20"/>
    </location>
    <ligand>
        <name>Mg(2+)</name>
        <dbReference type="ChEBI" id="CHEBI:18420"/>
        <label>2</label>
    </ligand>
</feature>
<evidence type="ECO:0000256" key="12">
    <source>
        <dbReference type="ARBA" id="ARBA00023134"/>
    </source>
</evidence>
<feature type="domain" description="FeoB-type G" evidence="18">
    <location>
        <begin position="2"/>
        <end position="163"/>
    </location>
</feature>
<gene>
    <name evidence="19" type="primary">feoB</name>
    <name evidence="19" type="ORF">FYJ33_15390</name>
</gene>
<evidence type="ECO:0000256" key="4">
    <source>
        <dbReference type="ARBA" id="ARBA00022475"/>
    </source>
</evidence>
<feature type="binding site" evidence="15">
    <location>
        <begin position="9"/>
        <end position="16"/>
    </location>
    <ligand>
        <name>GTP</name>
        <dbReference type="ChEBI" id="CHEBI:37565"/>
        <label>1</label>
    </ligand>
</feature>
<evidence type="ECO:0000256" key="10">
    <source>
        <dbReference type="ARBA" id="ARBA00023004"/>
    </source>
</evidence>
<evidence type="ECO:0000256" key="9">
    <source>
        <dbReference type="ARBA" id="ARBA00022989"/>
    </source>
</evidence>
<evidence type="ECO:0000256" key="17">
    <source>
        <dbReference type="RuleBase" id="RU362098"/>
    </source>
</evidence>
<dbReference type="AlphaFoldDB" id="A0A7X2N0X0"/>
<comment type="subcellular location">
    <subcellularLocation>
        <location evidence="2">Cell inner membrane</location>
        <topology evidence="2">Multi-pass membrane protein</topology>
    </subcellularLocation>
    <subcellularLocation>
        <location evidence="17">Cell membrane</location>
        <topology evidence="17">Multi-pass membrane protein</topology>
    </subcellularLocation>
</comment>
<keyword evidence="12 15" id="KW-0342">GTP-binding</keyword>
<dbReference type="Proteomes" id="UP000460287">
    <property type="component" value="Unassembled WGS sequence"/>
</dbReference>
<dbReference type="InterPro" id="IPR041069">
    <property type="entry name" value="FeoB_Cyto"/>
</dbReference>
<dbReference type="Pfam" id="PF07664">
    <property type="entry name" value="FeoB_C"/>
    <property type="match status" value="1"/>
</dbReference>
<evidence type="ECO:0000313" key="20">
    <source>
        <dbReference type="Proteomes" id="UP000460287"/>
    </source>
</evidence>
<dbReference type="PANTHER" id="PTHR43185:SF1">
    <property type="entry name" value="FE(2+) TRANSPORTER FEOB"/>
    <property type="match status" value="1"/>
</dbReference>
<comment type="caution">
    <text evidence="19">The sequence shown here is derived from an EMBL/GenBank/DDBJ whole genome shotgun (WGS) entry which is preliminary data.</text>
</comment>
<evidence type="ECO:0000256" key="14">
    <source>
        <dbReference type="NCBIfam" id="TIGR00437"/>
    </source>
</evidence>
<feature type="transmembrane region" description="Helical" evidence="17">
    <location>
        <begin position="425"/>
        <end position="449"/>
    </location>
</feature>
<feature type="transmembrane region" description="Helical" evidence="17">
    <location>
        <begin position="514"/>
        <end position="535"/>
    </location>
</feature>
<dbReference type="PROSITE" id="PS51711">
    <property type="entry name" value="G_FEOB"/>
    <property type="match status" value="1"/>
</dbReference>
<protein>
    <recommendedName>
        <fullName evidence="14 17">Ferrous iron transport protein B</fullName>
    </recommendedName>
</protein>
<dbReference type="EMBL" id="VULX01000050">
    <property type="protein sequence ID" value="MSR92707.1"/>
    <property type="molecule type" value="Genomic_DNA"/>
</dbReference>
<keyword evidence="13 17" id="KW-0472">Membrane</keyword>
<name>A0A7X2N0X0_9CLOT</name>
<feature type="binding site" evidence="15">
    <location>
        <begin position="34"/>
        <end position="38"/>
    </location>
    <ligand>
        <name>GTP</name>
        <dbReference type="ChEBI" id="CHEBI:37565"/>
        <label>1</label>
    </ligand>
</feature>
<dbReference type="RefSeq" id="WP_154532844.1">
    <property type="nucleotide sequence ID" value="NZ_JAQXTV010000233.1"/>
</dbReference>
<dbReference type="CDD" id="cd01879">
    <property type="entry name" value="FeoB"/>
    <property type="match status" value="1"/>
</dbReference>
<dbReference type="InterPro" id="IPR011640">
    <property type="entry name" value="Fe2_transport_prot_B_C"/>
</dbReference>
<dbReference type="PRINTS" id="PR00326">
    <property type="entry name" value="GTP1OBG"/>
</dbReference>
<dbReference type="InterPro" id="IPR011642">
    <property type="entry name" value="Gate_dom"/>
</dbReference>
<keyword evidence="11" id="KW-0406">Ion transport</keyword>
<feature type="binding site" evidence="16">
    <location>
        <position position="23"/>
    </location>
    <ligand>
        <name>Mg(2+)</name>
        <dbReference type="ChEBI" id="CHEBI:18420"/>
        <label>2</label>
    </ligand>
</feature>
<feature type="transmembrane region" description="Helical" evidence="17">
    <location>
        <begin position="390"/>
        <end position="413"/>
    </location>
</feature>
<dbReference type="InterPro" id="IPR003373">
    <property type="entry name" value="Fe2_transport_prot-B"/>
</dbReference>
<dbReference type="SUPFAM" id="SSF52540">
    <property type="entry name" value="P-loop containing nucleoside triphosphate hydrolases"/>
    <property type="match status" value="1"/>
</dbReference>
<evidence type="ECO:0000256" key="11">
    <source>
        <dbReference type="ARBA" id="ARBA00023065"/>
    </source>
</evidence>
<comment type="function">
    <text evidence="1 17">Probable transporter of a GTP-driven Fe(2+) uptake system.</text>
</comment>
<accession>A0A7X2N0X0</accession>
<evidence type="ECO:0000256" key="7">
    <source>
        <dbReference type="ARBA" id="ARBA00022692"/>
    </source>
</evidence>
<evidence type="ECO:0000256" key="8">
    <source>
        <dbReference type="ARBA" id="ARBA00022741"/>
    </source>
</evidence>
<feature type="binding site" evidence="15">
    <location>
        <begin position="114"/>
        <end position="117"/>
    </location>
    <ligand>
        <name>GTP</name>
        <dbReference type="ChEBI" id="CHEBI:37565"/>
        <label>1</label>
    </ligand>
</feature>
<dbReference type="GO" id="GO:0046872">
    <property type="term" value="F:metal ion binding"/>
    <property type="evidence" value="ECO:0007669"/>
    <property type="project" value="UniProtKB-KW"/>
</dbReference>
<evidence type="ECO:0000256" key="1">
    <source>
        <dbReference type="ARBA" id="ARBA00003926"/>
    </source>
</evidence>
<dbReference type="InterPro" id="IPR005225">
    <property type="entry name" value="Small_GTP-bd"/>
</dbReference>
<feature type="transmembrane region" description="Helical" evidence="17">
    <location>
        <begin position="455"/>
        <end position="475"/>
    </location>
</feature>
<dbReference type="Pfam" id="PF02421">
    <property type="entry name" value="FeoB_N"/>
    <property type="match status" value="1"/>
</dbReference>
<evidence type="ECO:0000256" key="2">
    <source>
        <dbReference type="ARBA" id="ARBA00004429"/>
    </source>
</evidence>
<dbReference type="NCBIfam" id="TIGR00231">
    <property type="entry name" value="small_GTP"/>
    <property type="match status" value="1"/>
</dbReference>
<dbReference type="GO" id="GO:0015093">
    <property type="term" value="F:ferrous iron transmembrane transporter activity"/>
    <property type="evidence" value="ECO:0007669"/>
    <property type="project" value="UniProtKB-UniRule"/>
</dbReference>
<dbReference type="Pfam" id="PF17910">
    <property type="entry name" value="FeoB_Cyto"/>
    <property type="match status" value="1"/>
</dbReference>
<feature type="transmembrane region" description="Helical" evidence="17">
    <location>
        <begin position="614"/>
        <end position="633"/>
    </location>
</feature>
<feature type="transmembrane region" description="Helical" evidence="17">
    <location>
        <begin position="676"/>
        <end position="698"/>
    </location>
</feature>
<feature type="binding site" evidence="16">
    <location>
        <position position="24"/>
    </location>
    <ligand>
        <name>Mg(2+)</name>
        <dbReference type="ChEBI" id="CHEBI:18420"/>
        <label>2</label>
    </ligand>
</feature>
<evidence type="ECO:0000256" key="15">
    <source>
        <dbReference type="PIRSR" id="PIRSR603373-1"/>
    </source>
</evidence>
<feature type="binding site" evidence="16">
    <location>
        <position position="21"/>
    </location>
    <ligand>
        <name>Mg(2+)</name>
        <dbReference type="ChEBI" id="CHEBI:18420"/>
        <label>2</label>
    </ligand>
</feature>
<keyword evidence="8 15" id="KW-0547">Nucleotide-binding</keyword>
<evidence type="ECO:0000259" key="18">
    <source>
        <dbReference type="PROSITE" id="PS51711"/>
    </source>
</evidence>
<evidence type="ECO:0000256" key="16">
    <source>
        <dbReference type="PIRSR" id="PIRSR603373-2"/>
    </source>
</evidence>
<keyword evidence="7 17" id="KW-0812">Transmembrane</keyword>
<reference evidence="19 20" key="1">
    <citation type="submission" date="2019-08" db="EMBL/GenBank/DDBJ databases">
        <title>In-depth cultivation of the pig gut microbiome towards novel bacterial diversity and tailored functional studies.</title>
        <authorList>
            <person name="Wylensek D."/>
            <person name="Hitch T.C.A."/>
            <person name="Clavel T."/>
        </authorList>
    </citation>
    <scope>NUCLEOTIDE SEQUENCE [LARGE SCALE GENOMIC DNA]</scope>
    <source>
        <strain evidence="19 20">WCA-383-APC-5B</strain>
    </source>
</reference>
<feature type="transmembrane region" description="Helical" evidence="17">
    <location>
        <begin position="645"/>
        <end position="664"/>
    </location>
</feature>
<feature type="binding site" evidence="15">
    <location>
        <begin position="54"/>
        <end position="57"/>
    </location>
    <ligand>
        <name>GTP</name>
        <dbReference type="ChEBI" id="CHEBI:37565"/>
        <label>1</label>
    </ligand>
</feature>
<feature type="transmembrane region" description="Helical" evidence="17">
    <location>
        <begin position="283"/>
        <end position="305"/>
    </location>
</feature>
<keyword evidence="5 17" id="KW-0410">Iron transport</keyword>
<feature type="transmembrane region" description="Helical" evidence="17">
    <location>
        <begin position="572"/>
        <end position="594"/>
    </location>
</feature>
<proteinExistence type="inferred from homology"/>
<dbReference type="InterPro" id="IPR050860">
    <property type="entry name" value="FeoB_GTPase"/>
</dbReference>
<dbReference type="PANTHER" id="PTHR43185">
    <property type="entry name" value="FERROUS IRON TRANSPORT PROTEIN B"/>
    <property type="match status" value="1"/>
</dbReference>
<feature type="transmembrane region" description="Helical" evidence="17">
    <location>
        <begin position="547"/>
        <end position="565"/>
    </location>
</feature>
<keyword evidence="6" id="KW-0997">Cell inner membrane</keyword>
<dbReference type="InterPro" id="IPR006073">
    <property type="entry name" value="GTP-bd"/>
</dbReference>